<dbReference type="Pfam" id="PF20803">
    <property type="entry name" value="PaaX_M"/>
    <property type="match status" value="1"/>
</dbReference>
<dbReference type="Pfam" id="PF07848">
    <property type="entry name" value="PaaX"/>
    <property type="match status" value="1"/>
</dbReference>
<name>A0A7D8AAD5_9MICO</name>
<feature type="domain" description="Transcriptional repressor PaaX-like N-terminal" evidence="2">
    <location>
        <begin position="56"/>
        <end position="117"/>
    </location>
</feature>
<organism evidence="5 6">
    <name type="scientific">Microbacterium esteraromaticum</name>
    <dbReference type="NCBI Taxonomy" id="57043"/>
    <lineage>
        <taxon>Bacteria</taxon>
        <taxon>Bacillati</taxon>
        <taxon>Actinomycetota</taxon>
        <taxon>Actinomycetes</taxon>
        <taxon>Micrococcales</taxon>
        <taxon>Microbacteriaceae</taxon>
        <taxon>Microbacterium</taxon>
    </lineage>
</organism>
<evidence type="ECO:0000256" key="1">
    <source>
        <dbReference type="SAM" id="MobiDB-lite"/>
    </source>
</evidence>
<dbReference type="InterPro" id="IPR012906">
    <property type="entry name" value="PaaX-like_N"/>
</dbReference>
<dbReference type="GO" id="GO:0006351">
    <property type="term" value="P:DNA-templated transcription"/>
    <property type="evidence" value="ECO:0007669"/>
    <property type="project" value="InterPro"/>
</dbReference>
<dbReference type="Gene3D" id="1.20.58.1460">
    <property type="match status" value="1"/>
</dbReference>
<gene>
    <name evidence="5" type="ORF">FVO59_02860</name>
</gene>
<dbReference type="InterPro" id="IPR011965">
    <property type="entry name" value="PaaX_trns_reg"/>
</dbReference>
<dbReference type="Gene3D" id="1.10.10.10">
    <property type="entry name" value="Winged helix-like DNA-binding domain superfamily/Winged helix DNA-binding domain"/>
    <property type="match status" value="1"/>
</dbReference>
<dbReference type="PANTHER" id="PTHR30319">
    <property type="entry name" value="PHENYLACETIC ACID REGULATOR-RELATED TRANSCRIPTIONAL REPRESSOR"/>
    <property type="match status" value="1"/>
</dbReference>
<dbReference type="Proteomes" id="UP000515708">
    <property type="component" value="Chromosome"/>
</dbReference>
<accession>A0A7D8AAD5</accession>
<evidence type="ECO:0000259" key="3">
    <source>
        <dbReference type="Pfam" id="PF08223"/>
    </source>
</evidence>
<dbReference type="InterPro" id="IPR036388">
    <property type="entry name" value="WH-like_DNA-bd_sf"/>
</dbReference>
<dbReference type="Pfam" id="PF08223">
    <property type="entry name" value="PaaX_C"/>
    <property type="match status" value="1"/>
</dbReference>
<dbReference type="Gene3D" id="3.30.70.2650">
    <property type="match status" value="1"/>
</dbReference>
<sequence>MSPSSPTPLPGAETPTYGRPQPGVSARSGGVGDDGVVLGGGERVVLDDIEARPGSTTSLLRTLIGLYLRPLGGRISSAALVRLAGDLGIPAARARTAITRLKQRGLLIATADAGYALNPAALPMLERGDRRIFSVRTMAAGDEWMLVSATIPETRRDLRHQLRRRLQFLGAGAVTAGLWILPGHLAGEVDQLLAELDARSYATLFRTSDPMPAEPLPDAAARWWDLEALRAEHERFLASLVDLDRAEPFAAYVRLIDSWRVLPYVDPGLPASLLPEDWPGERSVQEFERLSSALTSQALAHARGAVGRS</sequence>
<reference evidence="5 6" key="1">
    <citation type="journal article" date="2020" name="Front. Microbiol.">
        <title>Design of Bacterial Strain-Specific qPCR Assays Using NGS Data and Publicly Available Resources and Its Application to Track Biocontrol Strains.</title>
        <authorList>
            <person name="Hernandez I."/>
            <person name="Sant C."/>
            <person name="Martinez R."/>
            <person name="Fernandez C."/>
        </authorList>
    </citation>
    <scope>NUCLEOTIDE SEQUENCE [LARGE SCALE GENOMIC DNA]</scope>
    <source>
        <strain evidence="5 6">B24</strain>
    </source>
</reference>
<feature type="domain" description="Transcriptional repressor PaaX-like C-terminal" evidence="3">
    <location>
        <begin position="224"/>
        <end position="302"/>
    </location>
</feature>
<evidence type="ECO:0000259" key="2">
    <source>
        <dbReference type="Pfam" id="PF07848"/>
    </source>
</evidence>
<dbReference type="EMBL" id="CP043732">
    <property type="protein sequence ID" value="QMU96264.1"/>
    <property type="molecule type" value="Genomic_DNA"/>
</dbReference>
<evidence type="ECO:0000313" key="6">
    <source>
        <dbReference type="Proteomes" id="UP000515708"/>
    </source>
</evidence>
<dbReference type="PIRSF" id="PIRSF020623">
    <property type="entry name" value="PaaX"/>
    <property type="match status" value="1"/>
</dbReference>
<dbReference type="InterPro" id="IPR048846">
    <property type="entry name" value="PaaX-like_central"/>
</dbReference>
<protein>
    <submittedName>
        <fullName evidence="5">Regulator</fullName>
    </submittedName>
</protein>
<proteinExistence type="predicted"/>
<feature type="region of interest" description="Disordered" evidence="1">
    <location>
        <begin position="1"/>
        <end position="35"/>
    </location>
</feature>
<evidence type="ECO:0000259" key="4">
    <source>
        <dbReference type="Pfam" id="PF20803"/>
    </source>
</evidence>
<dbReference type="PANTHER" id="PTHR30319:SF1">
    <property type="entry name" value="TRANSCRIPTIONAL REPRESSOR PAAX"/>
    <property type="match status" value="1"/>
</dbReference>
<dbReference type="InterPro" id="IPR013225">
    <property type="entry name" value="PaaX_C"/>
</dbReference>
<evidence type="ECO:0000313" key="5">
    <source>
        <dbReference type="EMBL" id="QMU96264.1"/>
    </source>
</evidence>
<feature type="domain" description="Transcriptional repressor PaaX-like central Cas2-like" evidence="4">
    <location>
        <begin position="141"/>
        <end position="212"/>
    </location>
</feature>
<dbReference type="AlphaFoldDB" id="A0A7D8AAD5"/>